<reference evidence="1 2" key="1">
    <citation type="submission" date="2020-04" db="EMBL/GenBank/DDBJ databases">
        <authorList>
            <person name="Hitch T.C.A."/>
            <person name="Wylensek D."/>
            <person name="Clavel T."/>
        </authorList>
    </citation>
    <scope>NUCLEOTIDE SEQUENCE [LARGE SCALE GENOMIC DNA]</scope>
    <source>
        <strain evidence="1 2">WCA-389-WT-5H1</strain>
    </source>
</reference>
<proteinExistence type="predicted"/>
<gene>
    <name evidence="1" type="ORF">HF863_01895</name>
</gene>
<sequence length="148" mass="16257">MTKLKRVLIILVAVAIVSLETFNSLKASSAVSANAISQVEQQSNLTNKQFASLVYLVANQADNPTLATATGLNYQENFGNYQLWLGNSTSSLGINVNNQNVTVTLERVDSDGNNLKTVKTYKLSSLLNHYQTKQQKSFLINFANNVNQ</sequence>
<accession>A0A848C1L6</accession>
<name>A0A848C1L6_9LACO</name>
<organism evidence="1 2">
    <name type="scientific">Ligilactobacillus agilis</name>
    <dbReference type="NCBI Taxonomy" id="1601"/>
    <lineage>
        <taxon>Bacteria</taxon>
        <taxon>Bacillati</taxon>
        <taxon>Bacillota</taxon>
        <taxon>Bacilli</taxon>
        <taxon>Lactobacillales</taxon>
        <taxon>Lactobacillaceae</taxon>
        <taxon>Ligilactobacillus</taxon>
    </lineage>
</organism>
<comment type="caution">
    <text evidence="1">The sequence shown here is derived from an EMBL/GenBank/DDBJ whole genome shotgun (WGS) entry which is preliminary data.</text>
</comment>
<dbReference type="EMBL" id="JABAFP010000004">
    <property type="protein sequence ID" value="NME41535.1"/>
    <property type="molecule type" value="Genomic_DNA"/>
</dbReference>
<dbReference type="RefSeq" id="WP_170091170.1">
    <property type="nucleotide sequence ID" value="NZ_JABAFP010000004.1"/>
</dbReference>
<protein>
    <submittedName>
        <fullName evidence="1">Uncharacterized protein</fullName>
    </submittedName>
</protein>
<evidence type="ECO:0000313" key="2">
    <source>
        <dbReference type="Proteomes" id="UP000563853"/>
    </source>
</evidence>
<dbReference type="Proteomes" id="UP000563853">
    <property type="component" value="Unassembled WGS sequence"/>
</dbReference>
<dbReference type="AlphaFoldDB" id="A0A848C1L6"/>
<dbReference type="Gene3D" id="3.30.1460.60">
    <property type="match status" value="1"/>
</dbReference>
<evidence type="ECO:0000313" key="1">
    <source>
        <dbReference type="EMBL" id="NME41535.1"/>
    </source>
</evidence>